<feature type="region of interest" description="Disordered" evidence="1">
    <location>
        <begin position="301"/>
        <end position="326"/>
    </location>
</feature>
<keyword evidence="3" id="KW-1185">Reference proteome</keyword>
<organism evidence="2 3">
    <name type="scientific">Colletotrichum nymphaeae SA-01</name>
    <dbReference type="NCBI Taxonomy" id="1460502"/>
    <lineage>
        <taxon>Eukaryota</taxon>
        <taxon>Fungi</taxon>
        <taxon>Dikarya</taxon>
        <taxon>Ascomycota</taxon>
        <taxon>Pezizomycotina</taxon>
        <taxon>Sordariomycetes</taxon>
        <taxon>Hypocreomycetidae</taxon>
        <taxon>Glomerellales</taxon>
        <taxon>Glomerellaceae</taxon>
        <taxon>Colletotrichum</taxon>
        <taxon>Colletotrichum acutatum species complex</taxon>
    </lineage>
</organism>
<dbReference type="OrthoDB" id="10664902at2759"/>
<evidence type="ECO:0000313" key="3">
    <source>
        <dbReference type="Proteomes" id="UP000070054"/>
    </source>
</evidence>
<dbReference type="Proteomes" id="UP000070054">
    <property type="component" value="Unassembled WGS sequence"/>
</dbReference>
<protein>
    <submittedName>
        <fullName evidence="2">Uncharacterized protein</fullName>
    </submittedName>
</protein>
<dbReference type="EMBL" id="JEMN01001519">
    <property type="protein sequence ID" value="KXH34700.1"/>
    <property type="molecule type" value="Genomic_DNA"/>
</dbReference>
<comment type="caution">
    <text evidence="2">The sequence shown here is derived from an EMBL/GenBank/DDBJ whole genome shotgun (WGS) entry which is preliminary data.</text>
</comment>
<reference evidence="2 3" key="1">
    <citation type="submission" date="2014-02" db="EMBL/GenBank/DDBJ databases">
        <title>The genome sequence of Colletotrichum nymphaeae SA-01.</title>
        <authorList>
            <person name="Baroncelli R."/>
            <person name="Thon M.R."/>
        </authorList>
    </citation>
    <scope>NUCLEOTIDE SEQUENCE [LARGE SCALE GENOMIC DNA]</scope>
    <source>
        <strain evidence="2 3">SA-01</strain>
    </source>
</reference>
<sequence>METKPSSSKTYLEFLNEIETRDIYAEPKHYIFLAWPRKTMLSDAAVAKCFADIIQPSKPGTFLCHWVNEEYLKHFAWKEKTQSPWEDSPKLIMLLTRLETARLGGWCQQQNVSKAPGFEAYTPRLVKEFQEMAEAKYGITGGNRALYLGLGVLSYEVGSDQYTWPRHFLGCPQEMGVTWTPSGCKFWGKERPQQTQPTQMLLQEHNQSASNTELAAAQQAQGEAISGNLESDMTDLRDGLPSPSAMLPRELNLNIYGVSGQTHMHSNLGIIQPGLQQNFPASPLGQQIAINHPRGLKRERDGVMEGVKAKPGHKEAQSSPRKRREM</sequence>
<accession>A0A135SFK8</accession>
<gene>
    <name evidence="2" type="ORF">CNYM01_06124</name>
</gene>
<proteinExistence type="predicted"/>
<dbReference type="AlphaFoldDB" id="A0A135SFK8"/>
<name>A0A135SFK8_9PEZI</name>
<evidence type="ECO:0000313" key="2">
    <source>
        <dbReference type="EMBL" id="KXH34700.1"/>
    </source>
</evidence>
<evidence type="ECO:0000256" key="1">
    <source>
        <dbReference type="SAM" id="MobiDB-lite"/>
    </source>
</evidence>